<feature type="compositionally biased region" description="Polar residues" evidence="5">
    <location>
        <begin position="413"/>
        <end position="426"/>
    </location>
</feature>
<keyword evidence="2 4" id="KW-0863">Zinc-finger</keyword>
<feature type="domain" description="C3H1-type" evidence="6">
    <location>
        <begin position="85"/>
        <end position="112"/>
    </location>
</feature>
<dbReference type="SUPFAM" id="SSF90229">
    <property type="entry name" value="CCCH zinc finger"/>
    <property type="match status" value="1"/>
</dbReference>
<dbReference type="SMART" id="SM00356">
    <property type="entry name" value="ZnF_C3H1"/>
    <property type="match status" value="3"/>
</dbReference>
<dbReference type="PANTHER" id="PTHR15725:SF0">
    <property type="entry name" value="ZINC FINGER CCCH DOMAIN-CONTAINING PROTEIN 32-LIKE"/>
    <property type="match status" value="1"/>
</dbReference>
<evidence type="ECO:0000256" key="3">
    <source>
        <dbReference type="ARBA" id="ARBA00022833"/>
    </source>
</evidence>
<dbReference type="Pfam" id="PF14608">
    <property type="entry name" value="zf-CCCH_2"/>
    <property type="match status" value="1"/>
</dbReference>
<evidence type="ECO:0000256" key="4">
    <source>
        <dbReference type="PROSITE-ProRule" id="PRU00723"/>
    </source>
</evidence>
<dbReference type="RefSeq" id="XP_015059831.1">
    <property type="nucleotide sequence ID" value="XM_015204345.2"/>
</dbReference>
<reference evidence="7" key="1">
    <citation type="journal article" date="2014" name="Nat. Genet.">
        <title>The genome of the stress-tolerant wild tomato species Solanum pennellii.</title>
        <authorList>
            <person name="Bolger A."/>
            <person name="Scossa F."/>
            <person name="Bolger M.E."/>
            <person name="Lanz C."/>
            <person name="Maumus F."/>
            <person name="Tohge T."/>
            <person name="Quesneville H."/>
            <person name="Alseekh S."/>
            <person name="Sorensen I."/>
            <person name="Lichtenstein G."/>
            <person name="Fich E.A."/>
            <person name="Conte M."/>
            <person name="Keller H."/>
            <person name="Schneeberger K."/>
            <person name="Schwacke R."/>
            <person name="Ofner I."/>
            <person name="Vrebalov J."/>
            <person name="Xu Y."/>
            <person name="Osorio S."/>
            <person name="Aflitos S.A."/>
            <person name="Schijlen E."/>
            <person name="Jimenez-Gomez J.M."/>
            <person name="Ryngajllo M."/>
            <person name="Kimura S."/>
            <person name="Kumar R."/>
            <person name="Koenig D."/>
            <person name="Headland L.R."/>
            <person name="Maloof J.N."/>
            <person name="Sinha N."/>
            <person name="van Ham R.C."/>
            <person name="Lankhorst R.K."/>
            <person name="Mao L."/>
            <person name="Vogel A."/>
            <person name="Arsova B."/>
            <person name="Panstruga R."/>
            <person name="Fei Z."/>
            <person name="Rose J.K."/>
            <person name="Zamir D."/>
            <person name="Carrari F."/>
            <person name="Giovannoni J.J."/>
            <person name="Weigel D."/>
            <person name="Usadel B."/>
            <person name="Fernie A.R."/>
        </authorList>
    </citation>
    <scope>NUCLEOTIDE SEQUENCE [LARGE SCALE GENOMIC DNA]</scope>
    <source>
        <strain evidence="7">cv. LA0716</strain>
    </source>
</reference>
<dbReference type="InterPro" id="IPR036855">
    <property type="entry name" value="Znf_CCCH_sf"/>
</dbReference>
<feature type="region of interest" description="Disordered" evidence="5">
    <location>
        <begin position="365"/>
        <end position="545"/>
    </location>
</feature>
<name>A0ABM1FPM0_SOLPN</name>
<evidence type="ECO:0000256" key="1">
    <source>
        <dbReference type="ARBA" id="ARBA00022723"/>
    </source>
</evidence>
<organism evidence="7 8">
    <name type="scientific">Solanum pennellii</name>
    <name type="common">Tomato</name>
    <name type="synonym">Lycopersicon pennellii</name>
    <dbReference type="NCBI Taxonomy" id="28526"/>
    <lineage>
        <taxon>Eukaryota</taxon>
        <taxon>Viridiplantae</taxon>
        <taxon>Streptophyta</taxon>
        <taxon>Embryophyta</taxon>
        <taxon>Tracheophyta</taxon>
        <taxon>Spermatophyta</taxon>
        <taxon>Magnoliopsida</taxon>
        <taxon>eudicotyledons</taxon>
        <taxon>Gunneridae</taxon>
        <taxon>Pentapetalae</taxon>
        <taxon>asterids</taxon>
        <taxon>lamiids</taxon>
        <taxon>Solanales</taxon>
        <taxon>Solanaceae</taxon>
        <taxon>Solanoideae</taxon>
        <taxon>Solaneae</taxon>
        <taxon>Solanum</taxon>
        <taxon>Solanum subgen. Lycopersicon</taxon>
    </lineage>
</organism>
<proteinExistence type="predicted"/>
<accession>A0ABM1FPM0</accession>
<dbReference type="Proteomes" id="UP000694930">
    <property type="component" value="Chromosome 12"/>
</dbReference>
<sequence length="545" mass="62314">MEEEFKKRFTDCVYFLASPLTCKKGMECEYRHSEMARLNPRDCWYWVAGSCLNPTCAFRHPPLESHAEKSSELAPEPNKSVVPINKTNMPCYFYFSGYCNKGERCAYLHGPDDGATAWKSSKVASEVPDEPTAEMKKTFAGSETDLSAVEKHPNSSEMGPKEAAHEYVNSKVDVHLITNNVGEQSASHETSESPSEEAAAVGLVPFVHAEGLTQGGSYLSPNQSSDEEVEDNVEREEWLESSPGFDVLVDDRLVGLSHEDEHNYLMHHDMEDRELDERFTGYDFENHLEYDPAYPDIGIVSDVEQNTSYYNFENHEMNERVGEFLIPAHGRERVSRKRELPRELAFRGRDNRGRDNVDLRDLLKKRRAHESDSPDHLSRRFDQSRSNVHGQGSRDRHRPQGSRWIPQRRASKVESNVSFSPRFSNRTRLEGANRLKRLRQSQGSSYRQQHFKDRRQGQSRPFANEPPGRRMDSRKRLTDVPETETFSAPKTLAQIREEKRRGREYANSLEGTGPSGGSEKEDFSGPKPLSEILKDKRRLSSVVSH</sequence>
<dbReference type="Gene3D" id="4.10.1000.10">
    <property type="entry name" value="Zinc finger, CCCH-type"/>
    <property type="match status" value="1"/>
</dbReference>
<dbReference type="PROSITE" id="PS50103">
    <property type="entry name" value="ZF_C3H1"/>
    <property type="match status" value="3"/>
</dbReference>
<feature type="zinc finger region" description="C3H1-type" evidence="4">
    <location>
        <begin position="37"/>
        <end position="63"/>
    </location>
</feature>
<evidence type="ECO:0000256" key="5">
    <source>
        <dbReference type="SAM" id="MobiDB-lite"/>
    </source>
</evidence>
<feature type="domain" description="C3H1-type" evidence="6">
    <location>
        <begin position="37"/>
        <end position="63"/>
    </location>
</feature>
<feature type="domain" description="C3H1-type" evidence="6">
    <location>
        <begin position="6"/>
        <end position="35"/>
    </location>
</feature>
<dbReference type="InterPro" id="IPR000571">
    <property type="entry name" value="Znf_CCCH"/>
</dbReference>
<evidence type="ECO:0000259" key="6">
    <source>
        <dbReference type="PROSITE" id="PS50103"/>
    </source>
</evidence>
<feature type="compositionally biased region" description="Basic and acidic residues" evidence="5">
    <location>
        <begin position="467"/>
        <end position="479"/>
    </location>
</feature>
<keyword evidence="3 4" id="KW-0862">Zinc</keyword>
<keyword evidence="1 4" id="KW-0479">Metal-binding</keyword>
<dbReference type="Pfam" id="PF15663">
    <property type="entry name" value="zf-CCCH_3"/>
    <property type="match status" value="1"/>
</dbReference>
<feature type="compositionally biased region" description="Basic and acidic residues" evidence="5">
    <location>
        <begin position="495"/>
        <end position="504"/>
    </location>
</feature>
<keyword evidence="7" id="KW-1185">Reference proteome</keyword>
<reference evidence="8" key="2">
    <citation type="submission" date="2025-08" db="UniProtKB">
        <authorList>
            <consortium name="RefSeq"/>
        </authorList>
    </citation>
    <scope>IDENTIFICATION</scope>
</reference>
<gene>
    <name evidence="8" type="primary">LOC107005703</name>
</gene>
<evidence type="ECO:0000313" key="7">
    <source>
        <dbReference type="Proteomes" id="UP000694930"/>
    </source>
</evidence>
<feature type="compositionally biased region" description="Basic and acidic residues" evidence="5">
    <location>
        <begin position="369"/>
        <end position="383"/>
    </location>
</feature>
<evidence type="ECO:0000256" key="2">
    <source>
        <dbReference type="ARBA" id="ARBA00022771"/>
    </source>
</evidence>
<dbReference type="PANTHER" id="PTHR15725">
    <property type="entry name" value="ZN-FINGER, C-X8-C-X5-C-X3-H TYPE-CONTAINING"/>
    <property type="match status" value="1"/>
</dbReference>
<evidence type="ECO:0000313" key="8">
    <source>
        <dbReference type="RefSeq" id="XP_015059831.1"/>
    </source>
</evidence>
<dbReference type="InterPro" id="IPR041686">
    <property type="entry name" value="Znf-CCCH_3"/>
</dbReference>
<feature type="zinc finger region" description="C3H1-type" evidence="4">
    <location>
        <begin position="6"/>
        <end position="35"/>
    </location>
</feature>
<feature type="zinc finger region" description="C3H1-type" evidence="4">
    <location>
        <begin position="85"/>
        <end position="112"/>
    </location>
</feature>
<dbReference type="GeneID" id="107005703"/>
<protein>
    <submittedName>
        <fullName evidence="8">Zinc finger CCCH domain-containing protein 32-like</fullName>
    </submittedName>
</protein>